<dbReference type="OrthoDB" id="4329349at2759"/>
<gene>
    <name evidence="2" type="ORF">N0V91_007788</name>
</gene>
<keyword evidence="3" id="KW-1185">Reference proteome</keyword>
<sequence>MFVLAACIIRVSLTVVPNIFVLNIARWGVREFCIAIVAVNTAALRPMFRKSFWTGAKPVQQVQQKRNNYVFASAQRVRQRLSGRRHGNQILNSTSAGASTIDVYNQCELGDQEYVFEDPDYQMTSVMPPNGAPEGMLGDMDLEKGNAFPVQITRKDSAFPRAGDESDAGDSAASGGTRSSNSR</sequence>
<protein>
    <submittedName>
        <fullName evidence="2">Uncharacterized protein</fullName>
    </submittedName>
</protein>
<evidence type="ECO:0000256" key="1">
    <source>
        <dbReference type="SAM" id="MobiDB-lite"/>
    </source>
</evidence>
<proteinExistence type="predicted"/>
<organism evidence="2 3">
    <name type="scientific">Didymella pomorum</name>
    <dbReference type="NCBI Taxonomy" id="749634"/>
    <lineage>
        <taxon>Eukaryota</taxon>
        <taxon>Fungi</taxon>
        <taxon>Dikarya</taxon>
        <taxon>Ascomycota</taxon>
        <taxon>Pezizomycotina</taxon>
        <taxon>Dothideomycetes</taxon>
        <taxon>Pleosporomycetidae</taxon>
        <taxon>Pleosporales</taxon>
        <taxon>Pleosporineae</taxon>
        <taxon>Didymellaceae</taxon>
        <taxon>Didymella</taxon>
    </lineage>
</organism>
<dbReference type="EMBL" id="JAPEVA010000071">
    <property type="protein sequence ID" value="KAJ4401616.1"/>
    <property type="molecule type" value="Genomic_DNA"/>
</dbReference>
<comment type="caution">
    <text evidence="2">The sequence shown here is derived from an EMBL/GenBank/DDBJ whole genome shotgun (WGS) entry which is preliminary data.</text>
</comment>
<dbReference type="AlphaFoldDB" id="A0A9W8ZC57"/>
<feature type="region of interest" description="Disordered" evidence="1">
    <location>
        <begin position="150"/>
        <end position="183"/>
    </location>
</feature>
<evidence type="ECO:0000313" key="3">
    <source>
        <dbReference type="Proteomes" id="UP001140510"/>
    </source>
</evidence>
<dbReference type="Proteomes" id="UP001140510">
    <property type="component" value="Unassembled WGS sequence"/>
</dbReference>
<name>A0A9W8ZC57_9PLEO</name>
<evidence type="ECO:0000313" key="2">
    <source>
        <dbReference type="EMBL" id="KAJ4401616.1"/>
    </source>
</evidence>
<accession>A0A9W8ZC57</accession>
<reference evidence="2" key="1">
    <citation type="submission" date="2022-10" db="EMBL/GenBank/DDBJ databases">
        <title>Tapping the CABI collections for fungal endophytes: first genome assemblies for Collariella, Neodidymelliopsis, Ascochyta clinopodiicola, Didymella pomorum, Didymosphaeria variabile, Neocosmospora piperis and Neocucurbitaria cava.</title>
        <authorList>
            <person name="Hill R."/>
        </authorList>
    </citation>
    <scope>NUCLEOTIDE SEQUENCE</scope>
    <source>
        <strain evidence="2">IMI 355091</strain>
    </source>
</reference>
<feature type="compositionally biased region" description="Basic and acidic residues" evidence="1">
    <location>
        <begin position="153"/>
        <end position="164"/>
    </location>
</feature>